<accession>A0A8H5AXF4</accession>
<feature type="region of interest" description="Disordered" evidence="1">
    <location>
        <begin position="161"/>
        <end position="180"/>
    </location>
</feature>
<evidence type="ECO:0000313" key="3">
    <source>
        <dbReference type="Proteomes" id="UP000567179"/>
    </source>
</evidence>
<feature type="compositionally biased region" description="Polar residues" evidence="1">
    <location>
        <begin position="25"/>
        <end position="51"/>
    </location>
</feature>
<gene>
    <name evidence="2" type="ORF">D9619_002592</name>
</gene>
<sequence length="227" mass="22704">MSNFNSTSGASGFQGDSGLGDSGFDQRNTGFQTSGNNFDNDRQGLQNNLGTGRNVGTGFGNDQGAFDNQAGIGSGLGRSGQGQYESTGMAGGLQAPGVRGQQHGHTAGLGQGYGQVTGAGIASEAGIPNSGVGTGIGSGARPGVTDFEGGDHYGKFNQGGFGPSGATGFDERGHSGEKKSLTEKAKDIYHDLKAGTGDVSGTGPSHTGTTHTTHTNQPLGRTGNNNF</sequence>
<feature type="compositionally biased region" description="Polar residues" evidence="1">
    <location>
        <begin position="216"/>
        <end position="227"/>
    </location>
</feature>
<evidence type="ECO:0000313" key="2">
    <source>
        <dbReference type="EMBL" id="KAF5312744.1"/>
    </source>
</evidence>
<protein>
    <submittedName>
        <fullName evidence="2">Uncharacterized protein</fullName>
    </submittedName>
</protein>
<proteinExistence type="predicted"/>
<feature type="compositionally biased region" description="Polar residues" evidence="1">
    <location>
        <begin position="1"/>
        <end position="11"/>
    </location>
</feature>
<dbReference type="Proteomes" id="UP000567179">
    <property type="component" value="Unassembled WGS sequence"/>
</dbReference>
<feature type="compositionally biased region" description="Basic and acidic residues" evidence="1">
    <location>
        <begin position="169"/>
        <end position="180"/>
    </location>
</feature>
<dbReference type="AlphaFoldDB" id="A0A8H5AXF4"/>
<feature type="region of interest" description="Disordered" evidence="1">
    <location>
        <begin position="193"/>
        <end position="227"/>
    </location>
</feature>
<comment type="caution">
    <text evidence="2">The sequence shown here is derived from an EMBL/GenBank/DDBJ whole genome shotgun (WGS) entry which is preliminary data.</text>
</comment>
<dbReference type="EMBL" id="JAACJJ010000056">
    <property type="protein sequence ID" value="KAF5312744.1"/>
    <property type="molecule type" value="Genomic_DNA"/>
</dbReference>
<keyword evidence="3" id="KW-1185">Reference proteome</keyword>
<name>A0A8H5AXF4_9AGAR</name>
<feature type="region of interest" description="Disordered" evidence="1">
    <location>
        <begin position="1"/>
        <end position="105"/>
    </location>
</feature>
<evidence type="ECO:0000256" key="1">
    <source>
        <dbReference type="SAM" id="MobiDB-lite"/>
    </source>
</evidence>
<organism evidence="2 3">
    <name type="scientific">Psilocybe cf. subviscida</name>
    <dbReference type="NCBI Taxonomy" id="2480587"/>
    <lineage>
        <taxon>Eukaryota</taxon>
        <taxon>Fungi</taxon>
        <taxon>Dikarya</taxon>
        <taxon>Basidiomycota</taxon>
        <taxon>Agaricomycotina</taxon>
        <taxon>Agaricomycetes</taxon>
        <taxon>Agaricomycetidae</taxon>
        <taxon>Agaricales</taxon>
        <taxon>Agaricineae</taxon>
        <taxon>Strophariaceae</taxon>
        <taxon>Psilocybe</taxon>
    </lineage>
</organism>
<reference evidence="2 3" key="1">
    <citation type="journal article" date="2020" name="ISME J.">
        <title>Uncovering the hidden diversity of litter-decomposition mechanisms in mushroom-forming fungi.</title>
        <authorList>
            <person name="Floudas D."/>
            <person name="Bentzer J."/>
            <person name="Ahren D."/>
            <person name="Johansson T."/>
            <person name="Persson P."/>
            <person name="Tunlid A."/>
        </authorList>
    </citation>
    <scope>NUCLEOTIDE SEQUENCE [LARGE SCALE GENOMIC DNA]</scope>
    <source>
        <strain evidence="2 3">CBS 101986</strain>
    </source>
</reference>
<feature type="compositionally biased region" description="Low complexity" evidence="1">
    <location>
        <begin position="201"/>
        <end position="215"/>
    </location>
</feature>